<dbReference type="RefSeq" id="WP_210892763.1">
    <property type="nucleotide sequence ID" value="NZ_JAGPYQ010000002.1"/>
</dbReference>
<dbReference type="EMBL" id="JAGPYQ010000002">
    <property type="protein sequence ID" value="MBQ0854822.1"/>
    <property type="molecule type" value="Genomic_DNA"/>
</dbReference>
<gene>
    <name evidence="2" type="ORF">J8N05_42430</name>
</gene>
<dbReference type="Pfam" id="PF09346">
    <property type="entry name" value="SMI1_KNR4"/>
    <property type="match status" value="1"/>
</dbReference>
<proteinExistence type="predicted"/>
<accession>A0A940Y1E9</accession>
<sequence length="201" mass="22837">MSEMHESNEAAVTAVLTTPEAWRGYLRRYDELYLRNRASDQELFDLLEEDEVEALDEGGRLERWLGEEPAQDETVAAAEGRLGVRFPPSLRGFLLASDGWIRVSGWVDLVYPCARIAWMRDTGAGASLIPLYGEEFDNDEYADLFRRSMEVAAGEDVWLLDPADIGPDGEWAAYLFTPKYGDLRKFTSFPTLFHHGYKAME</sequence>
<reference evidence="2 3" key="1">
    <citation type="submission" date="2021-04" db="EMBL/GenBank/DDBJ databases">
        <authorList>
            <person name="Tang X."/>
            <person name="Zhou X."/>
            <person name="Chen X."/>
            <person name="Cernava T."/>
            <person name="Zhang C."/>
        </authorList>
    </citation>
    <scope>NUCLEOTIDE SEQUENCE [LARGE SCALE GENOMIC DNA]</scope>
    <source>
        <strain evidence="2 3">BH-SS-21</strain>
    </source>
</reference>
<dbReference type="AlphaFoldDB" id="A0A940Y1E9"/>
<organism evidence="2 3">
    <name type="scientific">Streptomyces liliiviolaceus</name>
    <dbReference type="NCBI Taxonomy" id="2823109"/>
    <lineage>
        <taxon>Bacteria</taxon>
        <taxon>Bacillati</taxon>
        <taxon>Actinomycetota</taxon>
        <taxon>Actinomycetes</taxon>
        <taxon>Kitasatosporales</taxon>
        <taxon>Streptomycetaceae</taxon>
        <taxon>Streptomyces</taxon>
    </lineage>
</organism>
<feature type="domain" description="Knr4/Smi1-like" evidence="1">
    <location>
        <begin position="69"/>
        <end position="177"/>
    </location>
</feature>
<evidence type="ECO:0000313" key="3">
    <source>
        <dbReference type="Proteomes" id="UP000677413"/>
    </source>
</evidence>
<dbReference type="InterPro" id="IPR018958">
    <property type="entry name" value="Knr4/Smi1-like_dom"/>
</dbReference>
<keyword evidence="3" id="KW-1185">Reference proteome</keyword>
<dbReference type="InterPro" id="IPR037883">
    <property type="entry name" value="Knr4/Smi1-like_sf"/>
</dbReference>
<dbReference type="Proteomes" id="UP000677413">
    <property type="component" value="Unassembled WGS sequence"/>
</dbReference>
<dbReference type="SUPFAM" id="SSF160631">
    <property type="entry name" value="SMI1/KNR4-like"/>
    <property type="match status" value="1"/>
</dbReference>
<protein>
    <submittedName>
        <fullName evidence="2">SMI1/KNR4 family protein</fullName>
    </submittedName>
</protein>
<dbReference type="SMART" id="SM00860">
    <property type="entry name" value="SMI1_KNR4"/>
    <property type="match status" value="1"/>
</dbReference>
<comment type="caution">
    <text evidence="2">The sequence shown here is derived from an EMBL/GenBank/DDBJ whole genome shotgun (WGS) entry which is preliminary data.</text>
</comment>
<evidence type="ECO:0000259" key="1">
    <source>
        <dbReference type="SMART" id="SM00860"/>
    </source>
</evidence>
<evidence type="ECO:0000313" key="2">
    <source>
        <dbReference type="EMBL" id="MBQ0854822.1"/>
    </source>
</evidence>
<name>A0A940Y1E9_9ACTN</name>